<name>A0ABD3XT75_SINWO</name>
<feature type="domain" description="TIR" evidence="2">
    <location>
        <begin position="464"/>
        <end position="599"/>
    </location>
</feature>
<feature type="transmembrane region" description="Helical" evidence="1">
    <location>
        <begin position="20"/>
        <end position="47"/>
    </location>
</feature>
<dbReference type="Gene3D" id="3.40.50.10140">
    <property type="entry name" value="Toll/interleukin-1 receptor homology (TIR) domain"/>
    <property type="match status" value="1"/>
</dbReference>
<dbReference type="Proteomes" id="UP001634394">
    <property type="component" value="Unassembled WGS sequence"/>
</dbReference>
<keyword evidence="1" id="KW-0812">Transmembrane</keyword>
<comment type="caution">
    <text evidence="3">The sequence shown here is derived from an EMBL/GenBank/DDBJ whole genome shotgun (WGS) entry which is preliminary data.</text>
</comment>
<accession>A0ABD3XT75</accession>
<evidence type="ECO:0000256" key="1">
    <source>
        <dbReference type="SAM" id="Phobius"/>
    </source>
</evidence>
<protein>
    <recommendedName>
        <fullName evidence="2">TIR domain-containing protein</fullName>
    </recommendedName>
</protein>
<evidence type="ECO:0000313" key="4">
    <source>
        <dbReference type="Proteomes" id="UP001634394"/>
    </source>
</evidence>
<dbReference type="SUPFAM" id="SSF52200">
    <property type="entry name" value="Toll/Interleukin receptor TIR domain"/>
    <property type="match status" value="1"/>
</dbReference>
<dbReference type="Pfam" id="PF01582">
    <property type="entry name" value="TIR"/>
    <property type="match status" value="1"/>
</dbReference>
<dbReference type="InterPro" id="IPR035897">
    <property type="entry name" value="Toll_tir_struct_dom_sf"/>
</dbReference>
<evidence type="ECO:0000259" key="2">
    <source>
        <dbReference type="PROSITE" id="PS50104"/>
    </source>
</evidence>
<dbReference type="AlphaFoldDB" id="A0ABD3XT75"/>
<evidence type="ECO:0000313" key="3">
    <source>
        <dbReference type="EMBL" id="KAL3888277.1"/>
    </source>
</evidence>
<dbReference type="EMBL" id="JBJQND010000001">
    <property type="protein sequence ID" value="KAL3888277.1"/>
    <property type="molecule type" value="Genomic_DNA"/>
</dbReference>
<reference evidence="3 4" key="1">
    <citation type="submission" date="2024-11" db="EMBL/GenBank/DDBJ databases">
        <title>Chromosome-level genome assembly of the freshwater bivalve Anodonta woodiana.</title>
        <authorList>
            <person name="Chen X."/>
        </authorList>
    </citation>
    <scope>NUCLEOTIDE SEQUENCE [LARGE SCALE GENOMIC DNA]</scope>
    <source>
        <strain evidence="3">MN2024</strain>
        <tissue evidence="3">Gills</tissue>
    </source>
</reference>
<keyword evidence="1" id="KW-0472">Membrane</keyword>
<gene>
    <name evidence="3" type="ORF">ACJMK2_000648</name>
</gene>
<dbReference type="PROSITE" id="PS50104">
    <property type="entry name" value="TIR"/>
    <property type="match status" value="1"/>
</dbReference>
<keyword evidence="1" id="KW-1133">Transmembrane helix</keyword>
<organism evidence="3 4">
    <name type="scientific">Sinanodonta woodiana</name>
    <name type="common">Chinese pond mussel</name>
    <name type="synonym">Anodonta woodiana</name>
    <dbReference type="NCBI Taxonomy" id="1069815"/>
    <lineage>
        <taxon>Eukaryota</taxon>
        <taxon>Metazoa</taxon>
        <taxon>Spiralia</taxon>
        <taxon>Lophotrochozoa</taxon>
        <taxon>Mollusca</taxon>
        <taxon>Bivalvia</taxon>
        <taxon>Autobranchia</taxon>
        <taxon>Heteroconchia</taxon>
        <taxon>Palaeoheterodonta</taxon>
        <taxon>Unionida</taxon>
        <taxon>Unionoidea</taxon>
        <taxon>Unionidae</taxon>
        <taxon>Unioninae</taxon>
        <taxon>Sinanodonta</taxon>
    </lineage>
</organism>
<proteinExistence type="predicted"/>
<sequence length="624" mass="71959">MRGKFKILYKKHSFCVKFILISSLTAAIIIFCTGLVCCGIDAGLAWISNGPFNTRNNFVTITWKFHGDVQKVDISDDEIGAAQIGCPSIDHQSSLSSNQYFSRKELNTSPLTKHLIRAYPGEEVELECSIQIVSQGFEHVRALSVFVLHEYVEVRNSPRHILQIPDVILQYGSIATWSLTLHDLQSDDFGVYRAGLRTVRPINTTRSASSVTMYQCVNIWDDYACVFNLSRIVDYYEYAHAPSEYLRVEHYINGIPLSMIPNITSDCCLPSVHFFAVVMWNGSPLNLTWNKNTNDTKHSEFLGMVCMCSSLYRIHRFKLYDDIYDKQRKMWTTSEYWHPQITVVYPTTSMLPWKARSERESRLFESSKNEKNFSIFEGTAFELLQSNLEQDFVWMQVIDSCLILGLFCIIIVVGILSLLYVLRLMSTIRGYAYEKLGLIIRVKLPDTGGNLANTLPMRDEWQFYNYDVFVINVEAERQFVLKELYPILEERQLSVFLGEEHLPPGPKTKNLKHALTISKKVIVVVSNSFITCKYYNSFFLPLIVLPRLDTRKIDFRHIMLLVSEPCLVPETLLQDNRIVTLDYTRNPKDIFLRKFNEWLESPVIPDGIGEQPVLHSDLIQLYQA</sequence>
<dbReference type="InterPro" id="IPR000157">
    <property type="entry name" value="TIR_dom"/>
</dbReference>
<keyword evidence="4" id="KW-1185">Reference proteome</keyword>
<feature type="transmembrane region" description="Helical" evidence="1">
    <location>
        <begin position="402"/>
        <end position="422"/>
    </location>
</feature>